<dbReference type="InterPro" id="IPR005232">
    <property type="entry name" value="LarE"/>
</dbReference>
<evidence type="ECO:0000259" key="1">
    <source>
        <dbReference type="Pfam" id="PF02540"/>
    </source>
</evidence>
<dbReference type="Pfam" id="PF02540">
    <property type="entry name" value="NAD_synthase"/>
    <property type="match status" value="1"/>
</dbReference>
<feature type="domain" description="NAD/GMP synthase" evidence="1">
    <location>
        <begin position="7"/>
        <end position="82"/>
    </location>
</feature>
<name>A0ABS4E7M9_9FIRM</name>
<accession>A0ABS4E7M9</accession>
<organism evidence="2 3">
    <name type="scientific">Metaclostridioides mangenotii</name>
    <dbReference type="NCBI Taxonomy" id="1540"/>
    <lineage>
        <taxon>Bacteria</taxon>
        <taxon>Bacillati</taxon>
        <taxon>Bacillota</taxon>
        <taxon>Clostridia</taxon>
        <taxon>Peptostreptococcales</taxon>
        <taxon>Peptostreptococcaceae</taxon>
        <taxon>Metaclostridioides</taxon>
    </lineage>
</organism>
<dbReference type="PANTHER" id="PTHR43169:SF2">
    <property type="entry name" value="NAD_GMP SYNTHASE DOMAIN-CONTAINING PROTEIN"/>
    <property type="match status" value="1"/>
</dbReference>
<dbReference type="CDD" id="cd01990">
    <property type="entry name" value="LarE-like"/>
    <property type="match status" value="1"/>
</dbReference>
<sequence length="268" mass="30555">MIEKSKIDSLKDYLKNLGNVAVAYSGGVDSNLLLKVAKDTLGDNVIAVTVHAPVHSDREIKEAIEYTKKYGVKHIVLKIDDLELEELVENGPHRCYYCKKYIFTQIKQIASENNIKNVVDGTNLDDLGDYRPGLKALDELSIISPLKECGFTKSEIRDFSYDLKLETYNKPAFACLASRVPYGTKITVEQLRTIEESENYLIELGFKQFRVRMHDEIARVEVDKKEIEKFFIGNTMEKVDNKLKELGFNYVTLDMSGYKMGSMNVNVE</sequence>
<dbReference type="Proteomes" id="UP000767291">
    <property type="component" value="Unassembled WGS sequence"/>
</dbReference>
<dbReference type="RefSeq" id="WP_209455549.1">
    <property type="nucleotide sequence ID" value="NZ_BAAACS010000017.1"/>
</dbReference>
<dbReference type="InterPro" id="IPR052188">
    <property type="entry name" value="Ni-pincer_cofactor_biosynth"/>
</dbReference>
<evidence type="ECO:0000313" key="3">
    <source>
        <dbReference type="Proteomes" id="UP000767291"/>
    </source>
</evidence>
<proteinExistence type="predicted"/>
<dbReference type="NCBIfam" id="TIGR00268">
    <property type="entry name" value="ATP-dependent sacrificial sulfur transferase LarE"/>
    <property type="match status" value="1"/>
</dbReference>
<dbReference type="SUPFAM" id="SSF52402">
    <property type="entry name" value="Adenine nucleotide alpha hydrolases-like"/>
    <property type="match status" value="1"/>
</dbReference>
<dbReference type="InterPro" id="IPR022310">
    <property type="entry name" value="NAD/GMP_synthase"/>
</dbReference>
<reference evidence="2 3" key="1">
    <citation type="submission" date="2021-03" db="EMBL/GenBank/DDBJ databases">
        <title>Genomic Encyclopedia of Type Strains, Phase IV (KMG-IV): sequencing the most valuable type-strain genomes for metagenomic binning, comparative biology and taxonomic classification.</title>
        <authorList>
            <person name="Goeker M."/>
        </authorList>
    </citation>
    <scope>NUCLEOTIDE SEQUENCE [LARGE SCALE GENOMIC DNA]</scope>
    <source>
        <strain evidence="2 3">DSM 1289</strain>
    </source>
</reference>
<dbReference type="PIRSF" id="PIRSF006661">
    <property type="entry name" value="PP-lp_UCP006661"/>
    <property type="match status" value="1"/>
</dbReference>
<dbReference type="EMBL" id="JAGGJX010000001">
    <property type="protein sequence ID" value="MBP1853946.1"/>
    <property type="molecule type" value="Genomic_DNA"/>
</dbReference>
<protein>
    <recommendedName>
        <fullName evidence="1">NAD/GMP synthase domain-containing protein</fullName>
    </recommendedName>
</protein>
<keyword evidence="3" id="KW-1185">Reference proteome</keyword>
<dbReference type="PANTHER" id="PTHR43169">
    <property type="entry name" value="EXSB FAMILY PROTEIN"/>
    <property type="match status" value="1"/>
</dbReference>
<dbReference type="InterPro" id="IPR014729">
    <property type="entry name" value="Rossmann-like_a/b/a_fold"/>
</dbReference>
<dbReference type="Gene3D" id="3.40.50.620">
    <property type="entry name" value="HUPs"/>
    <property type="match status" value="1"/>
</dbReference>
<evidence type="ECO:0000313" key="2">
    <source>
        <dbReference type="EMBL" id="MBP1853946.1"/>
    </source>
</evidence>
<comment type="caution">
    <text evidence="2">The sequence shown here is derived from an EMBL/GenBank/DDBJ whole genome shotgun (WGS) entry which is preliminary data.</text>
</comment>
<gene>
    <name evidence="2" type="ORF">J2Z43_000336</name>
</gene>